<organism evidence="7 8">
    <name type="scientific">Daedalea quercina L-15889</name>
    <dbReference type="NCBI Taxonomy" id="1314783"/>
    <lineage>
        <taxon>Eukaryota</taxon>
        <taxon>Fungi</taxon>
        <taxon>Dikarya</taxon>
        <taxon>Basidiomycota</taxon>
        <taxon>Agaricomycotina</taxon>
        <taxon>Agaricomycetes</taxon>
        <taxon>Polyporales</taxon>
        <taxon>Fomitopsis</taxon>
    </lineage>
</organism>
<dbReference type="InterPro" id="IPR001841">
    <property type="entry name" value="Znf_RING"/>
</dbReference>
<dbReference type="AlphaFoldDB" id="A0A165PMP9"/>
<dbReference type="InterPro" id="IPR047134">
    <property type="entry name" value="RNF4"/>
</dbReference>
<feature type="domain" description="RING-type" evidence="6">
    <location>
        <begin position="230"/>
        <end position="268"/>
    </location>
</feature>
<name>A0A165PMP9_9APHY</name>
<dbReference type="PANTHER" id="PTHR23041:SF78">
    <property type="entry name" value="E3 UBIQUITIN-PROTEIN LIGASE RNF4"/>
    <property type="match status" value="1"/>
</dbReference>
<accession>A0A165PMP9</accession>
<keyword evidence="3" id="KW-0862">Zinc</keyword>
<dbReference type="STRING" id="1314783.A0A165PMP9"/>
<keyword evidence="2 4" id="KW-0863">Zinc-finger</keyword>
<reference evidence="7 8" key="1">
    <citation type="journal article" date="2016" name="Mol. Biol. Evol.">
        <title>Comparative Genomics of Early-Diverging Mushroom-Forming Fungi Provides Insights into the Origins of Lignocellulose Decay Capabilities.</title>
        <authorList>
            <person name="Nagy L.G."/>
            <person name="Riley R."/>
            <person name="Tritt A."/>
            <person name="Adam C."/>
            <person name="Daum C."/>
            <person name="Floudas D."/>
            <person name="Sun H."/>
            <person name="Yadav J.S."/>
            <person name="Pangilinan J."/>
            <person name="Larsson K.H."/>
            <person name="Matsuura K."/>
            <person name="Barry K."/>
            <person name="Labutti K."/>
            <person name="Kuo R."/>
            <person name="Ohm R.A."/>
            <person name="Bhattacharya S.S."/>
            <person name="Shirouzu T."/>
            <person name="Yoshinaga Y."/>
            <person name="Martin F.M."/>
            <person name="Grigoriev I.V."/>
            <person name="Hibbett D.S."/>
        </authorList>
    </citation>
    <scope>NUCLEOTIDE SEQUENCE [LARGE SCALE GENOMIC DNA]</scope>
    <source>
        <strain evidence="7 8">L-15889</strain>
    </source>
</reference>
<dbReference type="InterPro" id="IPR013083">
    <property type="entry name" value="Znf_RING/FYVE/PHD"/>
</dbReference>
<dbReference type="Proteomes" id="UP000076727">
    <property type="component" value="Unassembled WGS sequence"/>
</dbReference>
<dbReference type="InterPro" id="IPR017907">
    <property type="entry name" value="Znf_RING_CS"/>
</dbReference>
<keyword evidence="1" id="KW-0479">Metal-binding</keyword>
<evidence type="ECO:0000256" key="4">
    <source>
        <dbReference type="PROSITE-ProRule" id="PRU00175"/>
    </source>
</evidence>
<dbReference type="PROSITE" id="PS50089">
    <property type="entry name" value="ZF_RING_2"/>
    <property type="match status" value="1"/>
</dbReference>
<gene>
    <name evidence="7" type="ORF">DAEQUDRAFT_757621</name>
</gene>
<evidence type="ECO:0000259" key="6">
    <source>
        <dbReference type="PROSITE" id="PS50089"/>
    </source>
</evidence>
<dbReference type="PROSITE" id="PS00518">
    <property type="entry name" value="ZF_RING_1"/>
    <property type="match status" value="1"/>
</dbReference>
<evidence type="ECO:0000256" key="2">
    <source>
        <dbReference type="ARBA" id="ARBA00022771"/>
    </source>
</evidence>
<feature type="compositionally biased region" description="Acidic residues" evidence="5">
    <location>
        <begin position="90"/>
        <end position="104"/>
    </location>
</feature>
<dbReference type="SUPFAM" id="SSF57850">
    <property type="entry name" value="RING/U-box"/>
    <property type="match status" value="1"/>
</dbReference>
<dbReference type="GO" id="GO:0008270">
    <property type="term" value="F:zinc ion binding"/>
    <property type="evidence" value="ECO:0007669"/>
    <property type="project" value="UniProtKB-KW"/>
</dbReference>
<evidence type="ECO:0000256" key="3">
    <source>
        <dbReference type="ARBA" id="ARBA00022833"/>
    </source>
</evidence>
<dbReference type="SMART" id="SM00184">
    <property type="entry name" value="RING"/>
    <property type="match status" value="1"/>
</dbReference>
<keyword evidence="8" id="KW-1185">Reference proteome</keyword>
<dbReference type="PANTHER" id="PTHR23041">
    <property type="entry name" value="RING FINGER DOMAIN-CONTAINING"/>
    <property type="match status" value="1"/>
</dbReference>
<evidence type="ECO:0000256" key="5">
    <source>
        <dbReference type="SAM" id="MobiDB-lite"/>
    </source>
</evidence>
<evidence type="ECO:0000256" key="1">
    <source>
        <dbReference type="ARBA" id="ARBA00022723"/>
    </source>
</evidence>
<proteinExistence type="predicted"/>
<dbReference type="OrthoDB" id="6270329at2759"/>
<dbReference type="Gene3D" id="3.30.40.10">
    <property type="entry name" value="Zinc/RING finger domain, C3HC4 (zinc finger)"/>
    <property type="match status" value="1"/>
</dbReference>
<dbReference type="Pfam" id="PF13923">
    <property type="entry name" value="zf-C3HC4_2"/>
    <property type="match status" value="1"/>
</dbReference>
<sequence>MSDNDFDALYCALCDRYFFDKASCAAHIQHSSSHPLCEPCGMRFANGHCRRQHWSDSPRHHFCAACEVEFQTAAGLRVHIEYAAVHRDDSDDEDEDDDDDDDTIFGETPGWEDDLGRRMFPEDVEHPADDDFDVTVPEERSFAMPTPQELWDEDEEFDFDEECEYDFINDTSAGSPITSTTDASQLSTVVVSGNIPAKDYAAAKAAQDAAEAETDDVLNNAAPSGILVHCPLCLEAPEEATTTRCGHVFCSSCINSALNVKNSCPVCRAPSVPLQLRKLYLSTE</sequence>
<evidence type="ECO:0000313" key="8">
    <source>
        <dbReference type="Proteomes" id="UP000076727"/>
    </source>
</evidence>
<evidence type="ECO:0000313" key="7">
    <source>
        <dbReference type="EMBL" id="KZT68399.1"/>
    </source>
</evidence>
<dbReference type="EMBL" id="KV429067">
    <property type="protein sequence ID" value="KZT68399.1"/>
    <property type="molecule type" value="Genomic_DNA"/>
</dbReference>
<protein>
    <recommendedName>
        <fullName evidence="6">RING-type domain-containing protein</fullName>
    </recommendedName>
</protein>
<feature type="region of interest" description="Disordered" evidence="5">
    <location>
        <begin position="87"/>
        <end position="117"/>
    </location>
</feature>